<reference evidence="3" key="1">
    <citation type="journal article" date="2019" name="Int. J. Syst. Evol. Microbiol.">
        <title>The Global Catalogue of Microorganisms (GCM) 10K type strain sequencing project: providing services to taxonomists for standard genome sequencing and annotation.</title>
        <authorList>
            <consortium name="The Broad Institute Genomics Platform"/>
            <consortium name="The Broad Institute Genome Sequencing Center for Infectious Disease"/>
            <person name="Wu L."/>
            <person name="Ma J."/>
        </authorList>
    </citation>
    <scope>NUCLEOTIDE SEQUENCE [LARGE SCALE GENOMIC DNA]</scope>
    <source>
        <strain evidence="3">CCUG 62974</strain>
    </source>
</reference>
<organism evidence="2 3">
    <name type="scientific">Streptosporangium algeriense</name>
    <dbReference type="NCBI Taxonomy" id="1682748"/>
    <lineage>
        <taxon>Bacteria</taxon>
        <taxon>Bacillati</taxon>
        <taxon>Actinomycetota</taxon>
        <taxon>Actinomycetes</taxon>
        <taxon>Streptosporangiales</taxon>
        <taxon>Streptosporangiaceae</taxon>
        <taxon>Streptosporangium</taxon>
    </lineage>
</organism>
<dbReference type="EMBL" id="JBHTHX010000818">
    <property type="protein sequence ID" value="MFD0887122.1"/>
    <property type="molecule type" value="Genomic_DNA"/>
</dbReference>
<feature type="compositionally biased region" description="Basic and acidic residues" evidence="1">
    <location>
        <begin position="46"/>
        <end position="59"/>
    </location>
</feature>
<gene>
    <name evidence="2" type="ORF">ACFQ08_21460</name>
</gene>
<protein>
    <submittedName>
        <fullName evidence="2">Uncharacterized protein</fullName>
    </submittedName>
</protein>
<feature type="compositionally biased region" description="Basic and acidic residues" evidence="1">
    <location>
        <begin position="70"/>
        <end position="80"/>
    </location>
</feature>
<accession>A0ABW3DWJ6</accession>
<evidence type="ECO:0000313" key="3">
    <source>
        <dbReference type="Proteomes" id="UP001597024"/>
    </source>
</evidence>
<keyword evidence="3" id="KW-1185">Reference proteome</keyword>
<feature type="region of interest" description="Disordered" evidence="1">
    <location>
        <begin position="36"/>
        <end position="80"/>
    </location>
</feature>
<feature type="non-terminal residue" evidence="2">
    <location>
        <position position="80"/>
    </location>
</feature>
<dbReference type="Proteomes" id="UP001597024">
    <property type="component" value="Unassembled WGS sequence"/>
</dbReference>
<evidence type="ECO:0000313" key="2">
    <source>
        <dbReference type="EMBL" id="MFD0887122.1"/>
    </source>
</evidence>
<evidence type="ECO:0000256" key="1">
    <source>
        <dbReference type="SAM" id="MobiDB-lite"/>
    </source>
</evidence>
<name>A0ABW3DWJ6_9ACTN</name>
<comment type="caution">
    <text evidence="2">The sequence shown here is derived from an EMBL/GenBank/DDBJ whole genome shotgun (WGS) entry which is preliminary data.</text>
</comment>
<sequence length="80" mass="8566">MSSNIVMLSILALLVVAGLAVSLIAIALATIRSIDGKDPQQPADISKAEQRRRMLEKGDVPGQRSAPEQTGERALQRTRG</sequence>
<proteinExistence type="predicted"/>